<reference evidence="2 3" key="1">
    <citation type="journal article" date="2011" name="Science">
        <title>The ecoresponsive genome of Daphnia pulex.</title>
        <authorList>
            <person name="Colbourne J.K."/>
            <person name="Pfrender M.E."/>
            <person name="Gilbert D."/>
            <person name="Thomas W.K."/>
            <person name="Tucker A."/>
            <person name="Oakley T.H."/>
            <person name="Tokishita S."/>
            <person name="Aerts A."/>
            <person name="Arnold G.J."/>
            <person name="Basu M.K."/>
            <person name="Bauer D.J."/>
            <person name="Caceres C.E."/>
            <person name="Carmel L."/>
            <person name="Casola C."/>
            <person name="Choi J.H."/>
            <person name="Detter J.C."/>
            <person name="Dong Q."/>
            <person name="Dusheyko S."/>
            <person name="Eads B.D."/>
            <person name="Frohlich T."/>
            <person name="Geiler-Samerotte K.A."/>
            <person name="Gerlach D."/>
            <person name="Hatcher P."/>
            <person name="Jogdeo S."/>
            <person name="Krijgsveld J."/>
            <person name="Kriventseva E.V."/>
            <person name="Kultz D."/>
            <person name="Laforsch C."/>
            <person name="Lindquist E."/>
            <person name="Lopez J."/>
            <person name="Manak J.R."/>
            <person name="Muller J."/>
            <person name="Pangilinan J."/>
            <person name="Patwardhan R.P."/>
            <person name="Pitluck S."/>
            <person name="Pritham E.J."/>
            <person name="Rechtsteiner A."/>
            <person name="Rho M."/>
            <person name="Rogozin I.B."/>
            <person name="Sakarya O."/>
            <person name="Salamov A."/>
            <person name="Schaack S."/>
            <person name="Shapiro H."/>
            <person name="Shiga Y."/>
            <person name="Skalitzky C."/>
            <person name="Smith Z."/>
            <person name="Souvorov A."/>
            <person name="Sung W."/>
            <person name="Tang Z."/>
            <person name="Tsuchiya D."/>
            <person name="Tu H."/>
            <person name="Vos H."/>
            <person name="Wang M."/>
            <person name="Wolf Y.I."/>
            <person name="Yamagata H."/>
            <person name="Yamada T."/>
            <person name="Ye Y."/>
            <person name="Shaw J.R."/>
            <person name="Andrews J."/>
            <person name="Crease T.J."/>
            <person name="Tang H."/>
            <person name="Lucas S.M."/>
            <person name="Robertson H.M."/>
            <person name="Bork P."/>
            <person name="Koonin E.V."/>
            <person name="Zdobnov E.M."/>
            <person name="Grigoriev I.V."/>
            <person name="Lynch M."/>
            <person name="Boore J.L."/>
        </authorList>
    </citation>
    <scope>NUCLEOTIDE SEQUENCE [LARGE SCALE GENOMIC DNA]</scope>
</reference>
<evidence type="ECO:0000313" key="3">
    <source>
        <dbReference type="Proteomes" id="UP000000305"/>
    </source>
</evidence>
<dbReference type="EMBL" id="GL732540">
    <property type="protein sequence ID" value="EFX82318.1"/>
    <property type="molecule type" value="Genomic_DNA"/>
</dbReference>
<sequence>MTIFSEFHFGLLVLLVFSNNSYSIDGLTIENPVQLSRDDYCPPQYKLCSDETATTPTGKITLSNLAVGNSPKECYFDIYAPVGQYVQMTCSDVFSSVWTNYFSLRGTVETFASPPVLKRIYTSYDNRMGISSRVTSGDRVNCNWEMMTVPSGTTDFKFCIHGRTKASSGTIRPVDMSTGETRWCRFFIEAPSNQRVQLSCSTMKLNNSPRVT</sequence>
<dbReference type="InParanoid" id="E9GEG1"/>
<dbReference type="HOGENOM" id="CLU_1300790_0_0_1"/>
<name>E9GEG1_DAPPU</name>
<dbReference type="KEGG" id="dpx:DAPPUDRAFT_302573"/>
<protein>
    <recommendedName>
        <fullName evidence="4">CUB domain-containing protein</fullName>
    </recommendedName>
</protein>
<dbReference type="Proteomes" id="UP000000305">
    <property type="component" value="Unassembled WGS sequence"/>
</dbReference>
<organism evidence="2 3">
    <name type="scientific">Daphnia pulex</name>
    <name type="common">Water flea</name>
    <dbReference type="NCBI Taxonomy" id="6669"/>
    <lineage>
        <taxon>Eukaryota</taxon>
        <taxon>Metazoa</taxon>
        <taxon>Ecdysozoa</taxon>
        <taxon>Arthropoda</taxon>
        <taxon>Crustacea</taxon>
        <taxon>Branchiopoda</taxon>
        <taxon>Diplostraca</taxon>
        <taxon>Cladocera</taxon>
        <taxon>Anomopoda</taxon>
        <taxon>Daphniidae</taxon>
        <taxon>Daphnia</taxon>
    </lineage>
</organism>
<keyword evidence="1" id="KW-0732">Signal</keyword>
<feature type="signal peptide" evidence="1">
    <location>
        <begin position="1"/>
        <end position="26"/>
    </location>
</feature>
<keyword evidence="3" id="KW-1185">Reference proteome</keyword>
<feature type="chain" id="PRO_5003240273" description="CUB domain-containing protein" evidence="1">
    <location>
        <begin position="27"/>
        <end position="212"/>
    </location>
</feature>
<dbReference type="PhylomeDB" id="E9GEG1"/>
<proteinExistence type="predicted"/>
<dbReference type="AlphaFoldDB" id="E9GEG1"/>
<evidence type="ECO:0008006" key="4">
    <source>
        <dbReference type="Google" id="ProtNLM"/>
    </source>
</evidence>
<accession>E9GEG1</accession>
<evidence type="ECO:0000256" key="1">
    <source>
        <dbReference type="SAM" id="SignalP"/>
    </source>
</evidence>
<evidence type="ECO:0000313" key="2">
    <source>
        <dbReference type="EMBL" id="EFX82318.1"/>
    </source>
</evidence>
<gene>
    <name evidence="2" type="ORF">DAPPUDRAFT_302573</name>
</gene>